<comment type="cofactor">
    <cofactor evidence="3">
        <name>Zn(2+)</name>
        <dbReference type="ChEBI" id="CHEBI:29105"/>
    </cofactor>
</comment>
<feature type="domain" description="Hcy-binding" evidence="4">
    <location>
        <begin position="5"/>
        <end position="312"/>
    </location>
</feature>
<evidence type="ECO:0000259" key="4">
    <source>
        <dbReference type="PROSITE" id="PS50970"/>
    </source>
</evidence>
<keyword evidence="1 3" id="KW-0489">Methyltransferase</keyword>
<dbReference type="GO" id="GO:0008168">
    <property type="term" value="F:methyltransferase activity"/>
    <property type="evidence" value="ECO:0007669"/>
    <property type="project" value="UniProtKB-UniRule"/>
</dbReference>
<dbReference type="PANTHER" id="PTHR11103:SF18">
    <property type="entry name" value="SLR1189 PROTEIN"/>
    <property type="match status" value="1"/>
</dbReference>
<sequence>MTLTPRLNALIRSEQPYLTDGGFETSMLFHEGFDLPHFAAFTIMGKAAGLAAMDRYFTRFVEIAAKHKRGYVLDTNTWRAGAAWAPALGLSTTEMKSVNADAVSWARSFRLRWESRTLPIVINGIVGPAGDGYIATDALSAGAAQDTHAPQIHALAGAGVDMISALTITNAPEAVGIVRAAAAAHIPVVISFTLETDGRLPSGQTLADAIMEVDEATRKGPLYYMINCAHPDHFSDVVSEDAAWLARIGGVRANASRLSHAELDACETLDDGNPEEFGHQHAELARLLPSLKVVGGCCGTDHRHVGCVADHLNAPKAA</sequence>
<keyword evidence="6" id="KW-1185">Reference proteome</keyword>
<dbReference type="Pfam" id="PF02574">
    <property type="entry name" value="S-methyl_trans"/>
    <property type="match status" value="1"/>
</dbReference>
<dbReference type="SUPFAM" id="SSF82282">
    <property type="entry name" value="Homocysteine S-methyltransferase"/>
    <property type="match status" value="1"/>
</dbReference>
<evidence type="ECO:0000256" key="3">
    <source>
        <dbReference type="PROSITE-ProRule" id="PRU00333"/>
    </source>
</evidence>
<dbReference type="OrthoDB" id="9803687at2"/>
<feature type="binding site" evidence="3">
    <location>
        <position position="298"/>
    </location>
    <ligand>
        <name>Zn(2+)</name>
        <dbReference type="ChEBI" id="CHEBI:29105"/>
    </ligand>
</feature>
<accession>A0A6N6JKS4</accession>
<keyword evidence="2 3" id="KW-0808">Transferase</keyword>
<dbReference type="EMBL" id="BLJE01000006">
    <property type="protein sequence ID" value="GFE66923.1"/>
    <property type="molecule type" value="Genomic_DNA"/>
</dbReference>
<feature type="binding site" evidence="3">
    <location>
        <position position="297"/>
    </location>
    <ligand>
        <name>Zn(2+)</name>
        <dbReference type="ChEBI" id="CHEBI:29105"/>
    </ligand>
</feature>
<organism evidence="5 6">
    <name type="scientific">Litoreibacter roseus</name>
    <dbReference type="NCBI Taxonomy" id="2601869"/>
    <lineage>
        <taxon>Bacteria</taxon>
        <taxon>Pseudomonadati</taxon>
        <taxon>Pseudomonadota</taxon>
        <taxon>Alphaproteobacteria</taxon>
        <taxon>Rhodobacterales</taxon>
        <taxon>Roseobacteraceae</taxon>
        <taxon>Litoreibacter</taxon>
    </lineage>
</organism>
<dbReference type="PANTHER" id="PTHR11103">
    <property type="entry name" value="SLR1189 PROTEIN"/>
    <property type="match status" value="1"/>
</dbReference>
<dbReference type="GO" id="GO:0046872">
    <property type="term" value="F:metal ion binding"/>
    <property type="evidence" value="ECO:0007669"/>
    <property type="project" value="UniProtKB-KW"/>
</dbReference>
<dbReference type="GO" id="GO:0032259">
    <property type="term" value="P:methylation"/>
    <property type="evidence" value="ECO:0007669"/>
    <property type="project" value="UniProtKB-KW"/>
</dbReference>
<dbReference type="InterPro" id="IPR036589">
    <property type="entry name" value="HCY_dom_sf"/>
</dbReference>
<keyword evidence="3" id="KW-0479">Metal-binding</keyword>
<dbReference type="RefSeq" id="WP_159810393.1">
    <property type="nucleotide sequence ID" value="NZ_BLJE01000006.1"/>
</dbReference>
<dbReference type="AlphaFoldDB" id="A0A6N6JKS4"/>
<dbReference type="Proteomes" id="UP000436822">
    <property type="component" value="Unassembled WGS sequence"/>
</dbReference>
<dbReference type="Gene3D" id="3.20.20.330">
    <property type="entry name" value="Homocysteine-binding-like domain"/>
    <property type="match status" value="1"/>
</dbReference>
<dbReference type="PROSITE" id="PS50970">
    <property type="entry name" value="HCY"/>
    <property type="match status" value="1"/>
</dbReference>
<proteinExistence type="predicted"/>
<dbReference type="InterPro" id="IPR003726">
    <property type="entry name" value="HCY_dom"/>
</dbReference>
<name>A0A6N6JKS4_9RHOB</name>
<evidence type="ECO:0000256" key="2">
    <source>
        <dbReference type="ARBA" id="ARBA00022679"/>
    </source>
</evidence>
<gene>
    <name evidence="5" type="ORF">KIN_39970</name>
</gene>
<evidence type="ECO:0000313" key="6">
    <source>
        <dbReference type="Proteomes" id="UP000436822"/>
    </source>
</evidence>
<evidence type="ECO:0000256" key="1">
    <source>
        <dbReference type="ARBA" id="ARBA00022603"/>
    </source>
</evidence>
<comment type="caution">
    <text evidence="5">The sequence shown here is derived from an EMBL/GenBank/DDBJ whole genome shotgun (WGS) entry which is preliminary data.</text>
</comment>
<protein>
    <submittedName>
        <fullName evidence="5">Homocysteine S-methyltransferase</fullName>
    </submittedName>
</protein>
<keyword evidence="3" id="KW-0862">Zinc</keyword>
<evidence type="ECO:0000313" key="5">
    <source>
        <dbReference type="EMBL" id="GFE66923.1"/>
    </source>
</evidence>
<reference evidence="5 6" key="1">
    <citation type="submission" date="2019-12" db="EMBL/GenBank/DDBJ databases">
        <title>Litoreibacter badius sp. nov., a novel bacteriochlorophyll a-containing bacterium in the genus Litoreibacter.</title>
        <authorList>
            <person name="Kanamuro M."/>
            <person name="Takabe Y."/>
            <person name="Mori K."/>
            <person name="Takaichi S."/>
            <person name="Hanada S."/>
        </authorList>
    </citation>
    <scope>NUCLEOTIDE SEQUENCE [LARGE SCALE GENOMIC DNA]</scope>
    <source>
        <strain evidence="5 6">K6</strain>
    </source>
</reference>
<feature type="binding site" evidence="3">
    <location>
        <position position="228"/>
    </location>
    <ligand>
        <name>Zn(2+)</name>
        <dbReference type="ChEBI" id="CHEBI:29105"/>
    </ligand>
</feature>